<evidence type="ECO:0000256" key="1">
    <source>
        <dbReference type="ARBA" id="ARBA00023015"/>
    </source>
</evidence>
<sequence>MCADSGFLHQLASWVCRMLDETDRRILARLAVDGRETWANMARALGLSESKVARRAQRLFDSGCARVVAVPDPLRCEFGTPVLVHLRCVPGHARAVADRLAERPDTRLVVLLAGSFDVLAELISTDRDHLMRVIHEDFRELEGALEASVESVLRTFKVGFDWARGLLGHDALTPRSRPRAAHQGPCPELSAVDLNLIAALSKDGRLSYAALAQRLGITESLATRRLRHLVDCGYLTFSPLIDPALLGYEIEAFLRMRVDLRKVDAIARRLCRETSVRYVSATAGASDLVCEAVLRDNAALSDFLTGTIANLDGVRSLETTVELGSVKRAYRPRPVRAHADNAPGTGEG</sequence>
<dbReference type="EMBL" id="VWPH01000001">
    <property type="protein sequence ID" value="KAA5837937.1"/>
    <property type="molecule type" value="Genomic_DNA"/>
</dbReference>
<dbReference type="InterPro" id="IPR019885">
    <property type="entry name" value="Tscrpt_reg_HTH_AsnC-type_CS"/>
</dbReference>
<keyword evidence="2" id="KW-0238">DNA-binding</keyword>
<name>A0A5M7CBY2_SACHI</name>
<dbReference type="InterPro" id="IPR019888">
    <property type="entry name" value="Tscrpt_reg_AsnC-like"/>
</dbReference>
<dbReference type="SMR" id="A0A5M7CBY2"/>
<dbReference type="Gene3D" id="1.10.10.10">
    <property type="entry name" value="Winged helix-like DNA-binding domain superfamily/Winged helix DNA-binding domain"/>
    <property type="match status" value="2"/>
</dbReference>
<dbReference type="SUPFAM" id="SSF54909">
    <property type="entry name" value="Dimeric alpha+beta barrel"/>
    <property type="match status" value="2"/>
</dbReference>
<dbReference type="InterPro" id="IPR000485">
    <property type="entry name" value="AsnC-type_HTH_dom"/>
</dbReference>
<proteinExistence type="predicted"/>
<comment type="caution">
    <text evidence="5">The sequence shown here is derived from an EMBL/GenBank/DDBJ whole genome shotgun (WGS) entry which is preliminary data.</text>
</comment>
<protein>
    <submittedName>
        <fullName evidence="5">Lrp/AsnC family transcriptional regulator</fullName>
    </submittedName>
</protein>
<dbReference type="PANTHER" id="PTHR30154:SF34">
    <property type="entry name" value="TRANSCRIPTIONAL REGULATOR AZLB"/>
    <property type="match status" value="1"/>
</dbReference>
<keyword evidence="3" id="KW-0804">Transcription</keyword>
<keyword evidence="6" id="KW-1185">Reference proteome</keyword>
<dbReference type="SUPFAM" id="SSF46785">
    <property type="entry name" value="Winged helix' DNA-binding domain"/>
    <property type="match status" value="2"/>
</dbReference>
<dbReference type="AlphaFoldDB" id="A0A5M7CBY2"/>
<accession>A0A5M7CBY2</accession>
<dbReference type="GO" id="GO:0043565">
    <property type="term" value="F:sequence-specific DNA binding"/>
    <property type="evidence" value="ECO:0007669"/>
    <property type="project" value="InterPro"/>
</dbReference>
<reference evidence="5 6" key="1">
    <citation type="submission" date="2019-09" db="EMBL/GenBank/DDBJ databases">
        <title>Draft genome sequence of the thermophilic Saccharopolyspora hirsuta VKM Ac-666T.</title>
        <authorList>
            <person name="Lobastova T.G."/>
            <person name="Fokina V."/>
            <person name="Bragin E.Y."/>
            <person name="Shtratnikova V.Y."/>
            <person name="Starodumova I.P."/>
            <person name="Tarlachkov S.V."/>
            <person name="Donova M.V."/>
        </authorList>
    </citation>
    <scope>NUCLEOTIDE SEQUENCE [LARGE SCALE GENOMIC DNA]</scope>
    <source>
        <strain evidence="5 6">VKM Ac-666</strain>
    </source>
</reference>
<keyword evidence="1" id="KW-0805">Transcription regulation</keyword>
<dbReference type="PROSITE" id="PS50956">
    <property type="entry name" value="HTH_ASNC_2"/>
    <property type="match status" value="1"/>
</dbReference>
<dbReference type="PROSITE" id="PS00519">
    <property type="entry name" value="HTH_ASNC_1"/>
    <property type="match status" value="1"/>
</dbReference>
<dbReference type="GO" id="GO:0043200">
    <property type="term" value="P:response to amino acid"/>
    <property type="evidence" value="ECO:0007669"/>
    <property type="project" value="TreeGrafter"/>
</dbReference>
<dbReference type="OrthoDB" id="3453230at2"/>
<dbReference type="Pfam" id="PF13412">
    <property type="entry name" value="HTH_24"/>
    <property type="match status" value="1"/>
</dbReference>
<evidence type="ECO:0000256" key="2">
    <source>
        <dbReference type="ARBA" id="ARBA00023125"/>
    </source>
</evidence>
<dbReference type="InterPro" id="IPR036388">
    <property type="entry name" value="WH-like_DNA-bd_sf"/>
</dbReference>
<dbReference type="InterPro" id="IPR011008">
    <property type="entry name" value="Dimeric_a/b-barrel"/>
</dbReference>
<feature type="domain" description="HTH asnC-type" evidence="4">
    <location>
        <begin position="189"/>
        <end position="249"/>
    </location>
</feature>
<evidence type="ECO:0000313" key="5">
    <source>
        <dbReference type="EMBL" id="KAA5837937.1"/>
    </source>
</evidence>
<dbReference type="PRINTS" id="PR00033">
    <property type="entry name" value="HTHASNC"/>
</dbReference>
<dbReference type="InterPro" id="IPR019887">
    <property type="entry name" value="Tscrpt_reg_AsnC/Lrp_C"/>
</dbReference>
<dbReference type="SMART" id="SM00344">
    <property type="entry name" value="HTH_ASNC"/>
    <property type="match status" value="2"/>
</dbReference>
<dbReference type="PANTHER" id="PTHR30154">
    <property type="entry name" value="LEUCINE-RESPONSIVE REGULATORY PROTEIN"/>
    <property type="match status" value="1"/>
</dbReference>
<dbReference type="InterPro" id="IPR036390">
    <property type="entry name" value="WH_DNA-bd_sf"/>
</dbReference>
<dbReference type="RefSeq" id="WP_150064443.1">
    <property type="nucleotide sequence ID" value="NZ_VWPH01000001.1"/>
</dbReference>
<dbReference type="Pfam" id="PF01037">
    <property type="entry name" value="AsnC_trans_reg"/>
    <property type="match status" value="2"/>
</dbReference>
<dbReference type="Gene3D" id="3.30.70.920">
    <property type="match status" value="2"/>
</dbReference>
<organism evidence="5 6">
    <name type="scientific">Saccharopolyspora hirsuta</name>
    <dbReference type="NCBI Taxonomy" id="1837"/>
    <lineage>
        <taxon>Bacteria</taxon>
        <taxon>Bacillati</taxon>
        <taxon>Actinomycetota</taxon>
        <taxon>Actinomycetes</taxon>
        <taxon>Pseudonocardiales</taxon>
        <taxon>Pseudonocardiaceae</taxon>
        <taxon>Saccharopolyspora</taxon>
    </lineage>
</organism>
<evidence type="ECO:0000313" key="6">
    <source>
        <dbReference type="Proteomes" id="UP000323946"/>
    </source>
</evidence>
<evidence type="ECO:0000259" key="4">
    <source>
        <dbReference type="PROSITE" id="PS50956"/>
    </source>
</evidence>
<dbReference type="Proteomes" id="UP000323946">
    <property type="component" value="Unassembled WGS sequence"/>
</dbReference>
<gene>
    <name evidence="5" type="ORF">F1721_00175</name>
</gene>
<dbReference type="GO" id="GO:0005829">
    <property type="term" value="C:cytosol"/>
    <property type="evidence" value="ECO:0007669"/>
    <property type="project" value="TreeGrafter"/>
</dbReference>
<dbReference type="Pfam" id="PF13404">
    <property type="entry name" value="HTH_AsnC-type"/>
    <property type="match status" value="1"/>
</dbReference>
<evidence type="ECO:0000256" key="3">
    <source>
        <dbReference type="ARBA" id="ARBA00023163"/>
    </source>
</evidence>